<evidence type="ECO:0000313" key="5">
    <source>
        <dbReference type="Proteomes" id="UP001151760"/>
    </source>
</evidence>
<feature type="transmembrane region" description="Helical" evidence="2">
    <location>
        <begin position="280"/>
        <end position="296"/>
    </location>
</feature>
<evidence type="ECO:0000313" key="4">
    <source>
        <dbReference type="EMBL" id="GJT64712.1"/>
    </source>
</evidence>
<keyword evidence="2" id="KW-0472">Membrane</keyword>
<reference evidence="4" key="2">
    <citation type="submission" date="2022-01" db="EMBL/GenBank/DDBJ databases">
        <authorList>
            <person name="Yamashiro T."/>
            <person name="Shiraishi A."/>
            <person name="Satake H."/>
            <person name="Nakayama K."/>
        </authorList>
    </citation>
    <scope>NUCLEOTIDE SEQUENCE</scope>
</reference>
<dbReference type="EMBL" id="BQNB010017569">
    <property type="protein sequence ID" value="GJT64712.1"/>
    <property type="molecule type" value="Genomic_DNA"/>
</dbReference>
<evidence type="ECO:0000256" key="2">
    <source>
        <dbReference type="SAM" id="Phobius"/>
    </source>
</evidence>
<dbReference type="Proteomes" id="UP001151760">
    <property type="component" value="Unassembled WGS sequence"/>
</dbReference>
<comment type="caution">
    <text evidence="4">The sequence shown here is derived from an EMBL/GenBank/DDBJ whole genome shotgun (WGS) entry which is preliminary data.</text>
</comment>
<keyword evidence="5" id="KW-1185">Reference proteome</keyword>
<feature type="domain" description="Retroviral polymerase SH3-like" evidence="3">
    <location>
        <begin position="267"/>
        <end position="321"/>
    </location>
</feature>
<reference evidence="4" key="1">
    <citation type="journal article" date="2022" name="Int. J. Mol. Sci.">
        <title>Draft Genome of Tanacetum Coccineum: Genomic Comparison of Closely Related Tanacetum-Family Plants.</title>
        <authorList>
            <person name="Yamashiro T."/>
            <person name="Shiraishi A."/>
            <person name="Nakayama K."/>
            <person name="Satake H."/>
        </authorList>
    </citation>
    <scope>NUCLEOTIDE SEQUENCE</scope>
</reference>
<accession>A0ABQ5FN00</accession>
<evidence type="ECO:0000259" key="3">
    <source>
        <dbReference type="Pfam" id="PF25597"/>
    </source>
</evidence>
<sequence>MEGYQRRTGNDQDIHSINESQEEGEINDKKEQMGYEMNAPGKSVDSFEEGEIIGESDDGCVKDCMGKKLEMMLKKILKIVPTKFTEKMLEAAKFVRDYKSLAKEADESIAKHKPLEYEIERLLRAVECKYDKISYDKAYKDMQQKIDRLQAQLGDLKGKRVNNTTQTRRPHPRSNTKNDRVPSLSKSSCIENKEVKVEEHHRNLLLSTNKKHMSSKCNNIKLTIQNDKSEVVCAMCRSNLFMVRRLGMLKAYDRKSEASHKFLLKNHPEDIRKLGAKGDIGFFISYSATSCAYIVYNRMTKKIMKTMNVTFDKLSAMDFEQCSSKPELQGMTSGQISSGLDLTYASSTITSQKPTECELDLLFEAMYDDYICGQPLATPRTSPASPAPQVL</sequence>
<gene>
    <name evidence="4" type="ORF">Tco_1016192</name>
</gene>
<name>A0ABQ5FN00_9ASTR</name>
<proteinExistence type="predicted"/>
<dbReference type="InterPro" id="IPR057670">
    <property type="entry name" value="SH3_retrovirus"/>
</dbReference>
<feature type="region of interest" description="Disordered" evidence="1">
    <location>
        <begin position="153"/>
        <end position="185"/>
    </location>
</feature>
<evidence type="ECO:0000256" key="1">
    <source>
        <dbReference type="SAM" id="MobiDB-lite"/>
    </source>
</evidence>
<keyword evidence="2" id="KW-0812">Transmembrane</keyword>
<feature type="compositionally biased region" description="Basic and acidic residues" evidence="1">
    <location>
        <begin position="1"/>
        <end position="16"/>
    </location>
</feature>
<organism evidence="4 5">
    <name type="scientific">Tanacetum coccineum</name>
    <dbReference type="NCBI Taxonomy" id="301880"/>
    <lineage>
        <taxon>Eukaryota</taxon>
        <taxon>Viridiplantae</taxon>
        <taxon>Streptophyta</taxon>
        <taxon>Embryophyta</taxon>
        <taxon>Tracheophyta</taxon>
        <taxon>Spermatophyta</taxon>
        <taxon>Magnoliopsida</taxon>
        <taxon>eudicotyledons</taxon>
        <taxon>Gunneridae</taxon>
        <taxon>Pentapetalae</taxon>
        <taxon>asterids</taxon>
        <taxon>campanulids</taxon>
        <taxon>Asterales</taxon>
        <taxon>Asteraceae</taxon>
        <taxon>Asteroideae</taxon>
        <taxon>Anthemideae</taxon>
        <taxon>Anthemidinae</taxon>
        <taxon>Tanacetum</taxon>
    </lineage>
</organism>
<keyword evidence="2" id="KW-1133">Transmembrane helix</keyword>
<protein>
    <recommendedName>
        <fullName evidence="3">Retroviral polymerase SH3-like domain-containing protein</fullName>
    </recommendedName>
</protein>
<dbReference type="Pfam" id="PF25597">
    <property type="entry name" value="SH3_retrovirus"/>
    <property type="match status" value="1"/>
</dbReference>
<feature type="region of interest" description="Disordered" evidence="1">
    <location>
        <begin position="1"/>
        <end position="41"/>
    </location>
</feature>